<dbReference type="PROSITE" id="PS50075">
    <property type="entry name" value="CARRIER"/>
    <property type="match status" value="1"/>
</dbReference>
<dbReference type="AlphaFoldDB" id="F8UHS2"/>
<protein>
    <submittedName>
        <fullName evidence="4">Acyl carrier protein</fullName>
    </submittedName>
</protein>
<gene>
    <name evidence="4" type="ORF">LDC_03545</name>
</gene>
<evidence type="ECO:0000256" key="1">
    <source>
        <dbReference type="ARBA" id="ARBA00022450"/>
    </source>
</evidence>
<dbReference type="NCBIfam" id="NF002148">
    <property type="entry name" value="PRK00982.1-2"/>
    <property type="match status" value="1"/>
</dbReference>
<organism evidence="4">
    <name type="scientific">uncultured microorganism</name>
    <dbReference type="NCBI Taxonomy" id="358574"/>
    <lineage>
        <taxon>unclassified sequences</taxon>
        <taxon>environmental samples</taxon>
    </lineage>
</organism>
<keyword evidence="1" id="KW-0596">Phosphopantetheine</keyword>
<dbReference type="InterPro" id="IPR009081">
    <property type="entry name" value="PP-bd_ACP"/>
</dbReference>
<dbReference type="GO" id="GO:0000035">
    <property type="term" value="F:acyl binding"/>
    <property type="evidence" value="ECO:0007669"/>
    <property type="project" value="TreeGrafter"/>
</dbReference>
<dbReference type="Pfam" id="PF00550">
    <property type="entry name" value="PP-binding"/>
    <property type="match status" value="1"/>
</dbReference>
<name>F8UHS2_9ZZZZ</name>
<evidence type="ECO:0000256" key="2">
    <source>
        <dbReference type="ARBA" id="ARBA00022553"/>
    </source>
</evidence>
<dbReference type="EMBL" id="JF805226">
    <property type="protein sequence ID" value="AEI30579.1"/>
    <property type="molecule type" value="Genomic_DNA"/>
</dbReference>
<dbReference type="GO" id="GO:0000036">
    <property type="term" value="F:acyl carrier activity"/>
    <property type="evidence" value="ECO:0007669"/>
    <property type="project" value="TreeGrafter"/>
</dbReference>
<dbReference type="InterPro" id="IPR003231">
    <property type="entry name" value="ACP"/>
</dbReference>
<dbReference type="PANTHER" id="PTHR20863:SF76">
    <property type="entry name" value="CARRIER DOMAIN-CONTAINING PROTEIN"/>
    <property type="match status" value="1"/>
</dbReference>
<dbReference type="HAMAP" id="MF_01217">
    <property type="entry name" value="Acyl_carrier"/>
    <property type="match status" value="1"/>
</dbReference>
<keyword evidence="2" id="KW-0597">Phosphoprotein</keyword>
<dbReference type="PANTHER" id="PTHR20863">
    <property type="entry name" value="ACYL CARRIER PROTEIN"/>
    <property type="match status" value="1"/>
</dbReference>
<dbReference type="NCBIfam" id="NF002150">
    <property type="entry name" value="PRK00982.1-4"/>
    <property type="match status" value="1"/>
</dbReference>
<dbReference type="InterPro" id="IPR036736">
    <property type="entry name" value="ACP-like_sf"/>
</dbReference>
<accession>F8UHS2</accession>
<sequence>MFDKHKKPDEAESIILRIIRPIIAKQLDVPEEDIKPESKVIEDLGADSLDATEIIIALEEKFNIEILDAEIDKIKTISDIVMYLSQRVKV</sequence>
<dbReference type="Gene3D" id="1.10.1200.10">
    <property type="entry name" value="ACP-like"/>
    <property type="match status" value="1"/>
</dbReference>
<dbReference type="SUPFAM" id="SSF47336">
    <property type="entry name" value="ACP-like"/>
    <property type="match status" value="1"/>
</dbReference>
<evidence type="ECO:0000313" key="4">
    <source>
        <dbReference type="EMBL" id="AEI30579.1"/>
    </source>
</evidence>
<evidence type="ECO:0000259" key="3">
    <source>
        <dbReference type="PROSITE" id="PS50075"/>
    </source>
</evidence>
<reference evidence="4" key="1">
    <citation type="submission" date="2011-04" db="EMBL/GenBank/DDBJ databases">
        <title>Taxonomic and functional metagenomic profiling of the microbial community in the anoxic sediment of a brackish shallow lake (Laguna de Carrizo Central Spain).</title>
        <authorList>
            <consortium name="CONSOLIDER consortium CSD2007-00005"/>
            <person name="Guazzaroni M.-E."/>
            <person name="Richter M."/>
            <person name="Garcia-Salamanca A."/>
            <person name="Yarza P."/>
            <person name="Ferrer M."/>
        </authorList>
    </citation>
    <scope>NUCLEOTIDE SEQUENCE</scope>
</reference>
<dbReference type="NCBIfam" id="TIGR00517">
    <property type="entry name" value="acyl_carrier"/>
    <property type="match status" value="1"/>
</dbReference>
<proteinExistence type="inferred from homology"/>
<feature type="domain" description="Carrier" evidence="3">
    <location>
        <begin position="13"/>
        <end position="88"/>
    </location>
</feature>